<dbReference type="PROSITE" id="PS51257">
    <property type="entry name" value="PROKAR_LIPOPROTEIN"/>
    <property type="match status" value="1"/>
</dbReference>
<name>A0A7D5V9T6_9NEIS</name>
<dbReference type="Proteomes" id="UP000510822">
    <property type="component" value="Chromosome"/>
</dbReference>
<protein>
    <submittedName>
        <fullName evidence="4">Transporter substrate-binding domain-containing protein</fullName>
    </submittedName>
</protein>
<evidence type="ECO:0000313" key="4">
    <source>
        <dbReference type="EMBL" id="QLI81618.1"/>
    </source>
</evidence>
<gene>
    <name evidence="4" type="ORF">HZU75_08775</name>
</gene>
<dbReference type="PANTHER" id="PTHR35936:SF19">
    <property type="entry name" value="AMINO-ACID-BINDING PROTEIN YXEM-RELATED"/>
    <property type="match status" value="1"/>
</dbReference>
<feature type="signal peptide" evidence="2">
    <location>
        <begin position="1"/>
        <end position="18"/>
    </location>
</feature>
<evidence type="ECO:0000256" key="2">
    <source>
        <dbReference type="SAM" id="SignalP"/>
    </source>
</evidence>
<dbReference type="KEGG" id="cfon:HZU75_08775"/>
<dbReference type="PANTHER" id="PTHR35936">
    <property type="entry name" value="MEMBRANE-BOUND LYTIC MUREIN TRANSGLYCOSYLASE F"/>
    <property type="match status" value="1"/>
</dbReference>
<dbReference type="EMBL" id="CP058952">
    <property type="protein sequence ID" value="QLI81618.1"/>
    <property type="molecule type" value="Genomic_DNA"/>
</dbReference>
<dbReference type="InterPro" id="IPR001638">
    <property type="entry name" value="Solute-binding_3/MltF_N"/>
</dbReference>
<keyword evidence="1 2" id="KW-0732">Signal</keyword>
<keyword evidence="5" id="KW-1185">Reference proteome</keyword>
<feature type="chain" id="PRO_5028814399" evidence="2">
    <location>
        <begin position="19"/>
        <end position="278"/>
    </location>
</feature>
<organism evidence="4 5">
    <name type="scientific">Chitinibacter fontanus</name>
    <dbReference type="NCBI Taxonomy" id="1737446"/>
    <lineage>
        <taxon>Bacteria</taxon>
        <taxon>Pseudomonadati</taxon>
        <taxon>Pseudomonadota</taxon>
        <taxon>Betaproteobacteria</taxon>
        <taxon>Neisseriales</taxon>
        <taxon>Chitinibacteraceae</taxon>
        <taxon>Chitinibacter</taxon>
    </lineage>
</organism>
<dbReference type="SMART" id="SM00062">
    <property type="entry name" value="PBPb"/>
    <property type="match status" value="1"/>
</dbReference>
<evidence type="ECO:0000259" key="3">
    <source>
        <dbReference type="SMART" id="SM00062"/>
    </source>
</evidence>
<reference evidence="4 5" key="1">
    <citation type="journal article" date="2016" name="Int. J. Syst. Evol. Microbiol.">
        <title>Chitinibacter fontanus sp. nov., isolated from a spring.</title>
        <authorList>
            <person name="Sheu S.Y."/>
            <person name="Li Y.S."/>
            <person name="Young C.C."/>
            <person name="Chen W.M."/>
        </authorList>
    </citation>
    <scope>NUCLEOTIDE SEQUENCE [LARGE SCALE GENOMIC DNA]</scope>
    <source>
        <strain evidence="4 5">STM-7</strain>
    </source>
</reference>
<evidence type="ECO:0000313" key="5">
    <source>
        <dbReference type="Proteomes" id="UP000510822"/>
    </source>
</evidence>
<dbReference type="RefSeq" id="WP_180305728.1">
    <property type="nucleotide sequence ID" value="NZ_CP058952.1"/>
</dbReference>
<proteinExistence type="predicted"/>
<sequence>MKQLAVIGFTLSAVYCSAASLACTKPIKMAIEQWPPYAYTDSKGQAAGVDIEILKAVFAEARCTLQIGPELPRKRRQVMFMEGQIDLMLAASETPERREFSWFTAPYRDESVSLFALINNAEKYYSLDGFAPILNRKISLLIPNAGWYGEDYKKHYFWLNEARLLSPFETFSQGMKMLGAGRAQLLMGDTGAIYYEAKQQRIAVTALPTQILSEPVRFMLSKKSVTEADTEVLNAALARLEKRGVLKKIRQHYGLTLTPMSSPAPNGVTSQLAIHRRT</sequence>
<feature type="domain" description="Solute-binding protein family 3/N-terminal" evidence="3">
    <location>
        <begin position="26"/>
        <end position="257"/>
    </location>
</feature>
<dbReference type="Gene3D" id="3.40.190.10">
    <property type="entry name" value="Periplasmic binding protein-like II"/>
    <property type="match status" value="2"/>
</dbReference>
<dbReference type="AlphaFoldDB" id="A0A7D5V9T6"/>
<dbReference type="Pfam" id="PF00497">
    <property type="entry name" value="SBP_bac_3"/>
    <property type="match status" value="1"/>
</dbReference>
<accession>A0A7D5V9T6</accession>
<dbReference type="SUPFAM" id="SSF53850">
    <property type="entry name" value="Periplasmic binding protein-like II"/>
    <property type="match status" value="1"/>
</dbReference>
<evidence type="ECO:0000256" key="1">
    <source>
        <dbReference type="ARBA" id="ARBA00022729"/>
    </source>
</evidence>